<dbReference type="PANTHER" id="PTHR39461">
    <property type="entry name" value="LEA DOMAIN PROTEIN (AFU_ORTHOLOGUE AFUA_8G04920)"/>
    <property type="match status" value="1"/>
</dbReference>
<sequence>MTITMTVEAVLVVVLVLLSNSNYYLSPSYWYLPPPLLLPTYLTTSTYTYTYYYLLLLQLLPPQTHKPHFSIHPLTTSSTTTHPHSQTNHQNRRHLLLQISTPQDPHESYNMTSPMTSKVSKLNLSPDSTKKGTPPNSAAARSSPHLCLRCPIPAPGPGPQKRTPKKLNPVKSTPTEELDQEPSLPATPTPKGKGAGLGRGKTPSRLSEQRSSPAPVPDDLQSQASGSTAPGGSGGAGGAGGGGLGRSLGGLTGKVKDTAQGATKGVGETAKGATKGVTGAAKGATKGVGDTAKGATKGLGVGDAGAGDVVGDVADTAQGAVEGATDTAQGATEGVTDTAQGATKDVGDTAQGATKDVGEALPENLGPIDLSVLKGLEIGEDGLIHDKDGNAIGRLAEGQPEHLVGYAVGDNGEILDEDGDLVGVADVLPDAVKHLTGGVKDTADQAKETVEGAADQAQETAGDVAKGVTELADLADRPLGETGEIKDDEGNVIGRLAEGDAEDLAGYAPNKDGEILDDEGDLIGRVELVPQVQDIAEEAQEQVGDTAEGVTGQVQDTAEGAKDVAESVPEQAEDAFEDAQEKVQATAAQATKTLTDLAERPLDATGEIKDDEGNVIGRLAEGDPEDLAGYAANEAGEILDDDGDLIGRVELVPGQLEETAGEATKGITDLAELAERPLDESGEIKDDQGNVIGRLAEGSPEDLVGYAANEAGEILDDDGDLIGRIEIVSQAAKGAESAAGKISNIGHLADRPLSASGAIKDDQGNRIGKLVEGNPEDLAGYAPNEEGEILGDDGELLGRVEIASQALAKAQSIAGKISNIGRLADRPLSASGAIKDEQGNVLGKLVEGNPDELAGYAPNADGEILGDDGELLGRVDVASEARKETESAAGKISNIGRLAGRPLSASGGIRDDQGNRIGKLVEGNPEELVGKVPNEEGEILDDDGDLIGRVDVASEARKETESVAGKISNVGRLADRPLSASGAIRDDQGRQIGKLVEGNPEELAGQVANAEGEILNEDGDVLGRVDIASQARKGAESAASGKISNVAALAERPLSASGAIRDDKGRQIGKLVEGDAEELAGQVANADGEILDDDGEVIGRVDIASQARKAESTASGKISNIADLAGRPVSATGAIRDDKGRKIGQLVEGDPEDLQGYAANEAGEILDDEGDVIGRVEIASQARKLTQSEAEAEAEAKEGEGEGEGEEENIPPLSSLEGLKCNKLGKIVDRETGRPIGELIEGDPKKIANLGATLDDKGQFWDNRGRVIGKVKALPVEEHTEEPIFAGLEGLTVVEDGWVEDQNGKRVGRIVEGDPKKVLGRYVDEDGDVLDKHGNIIAKAEYYEAPEEPEPEAIDLSSLEGLTPNKLGYVIGPKGVPIARVVEGKLKELAGKEIHDGQIWDGGKPIGRVELIPQEEREKTPEGPFAGLEDLVVNKEGFVEDDDGNVVGKVVEGDIRILRGRAVDEDGEIIDKYGNVKGRAEPWEAPEEEAPDLSILEGKTVNKSGNVVDAQGNVFGRVVSGEKGLAGRKVDGKGQVWGDNGKVIGQAELIPGAEEQKPEGVFFGFENVVVGKNGLVTDASGQVIGRVIEGDPKRLQGRSVDEDGDILDKNGNAIGKAERWEPEEKKRDVNPMSGRKVNREGEVRDADGNLIGKLTAGNLPSLIGKSIDDNGYVVDNDGNKIGECTLIENIPEPEPEEPQISQEELEAQRKAEEDRELAKKMTGIIAQTLDRLQPICRMITEHIDKAEKTPKDELDEEQLVKDVKPLLEEGGQILQECNGSIRALDPDGHIAATAKARAATHEASPEEYGLADHIKTLTDVVVKTIENGKKKIAGMPHAKKKLNPLWVLLSEPLGQIIAAVGLLLAGVLGLVGRLLQGLGLGGW</sequence>
<accession>A0A317WEB4</accession>
<feature type="compositionally biased region" description="Polar residues" evidence="1">
    <location>
        <begin position="326"/>
        <end position="341"/>
    </location>
</feature>
<feature type="domain" description="DUF6987" evidence="3">
    <location>
        <begin position="1706"/>
        <end position="1882"/>
    </location>
</feature>
<feature type="transmembrane region" description="Helical" evidence="2">
    <location>
        <begin position="1853"/>
        <end position="1875"/>
    </location>
</feature>
<feature type="region of interest" description="Disordered" evidence="1">
    <location>
        <begin position="1184"/>
        <end position="1215"/>
    </location>
</feature>
<keyword evidence="2" id="KW-0472">Membrane</keyword>
<feature type="region of interest" description="Disordered" evidence="1">
    <location>
        <begin position="103"/>
        <end position="308"/>
    </location>
</feature>
<dbReference type="Proteomes" id="UP000247233">
    <property type="component" value="Unassembled WGS sequence"/>
</dbReference>
<evidence type="ECO:0000256" key="1">
    <source>
        <dbReference type="SAM" id="MobiDB-lite"/>
    </source>
</evidence>
<name>A0A317WEB4_9EURO</name>
<feature type="compositionally biased region" description="Gly residues" evidence="1">
    <location>
        <begin position="229"/>
        <end position="252"/>
    </location>
</feature>
<evidence type="ECO:0000313" key="5">
    <source>
        <dbReference type="Proteomes" id="UP000247233"/>
    </source>
</evidence>
<feature type="compositionally biased region" description="Polar residues" evidence="1">
    <location>
        <begin position="103"/>
        <end position="127"/>
    </location>
</feature>
<dbReference type="GeneID" id="37067543"/>
<dbReference type="InterPro" id="IPR054256">
    <property type="entry name" value="DUF6987"/>
</dbReference>
<reference evidence="4 5" key="1">
    <citation type="submission" date="2016-12" db="EMBL/GenBank/DDBJ databases">
        <title>The genomes of Aspergillus section Nigri reveals drivers in fungal speciation.</title>
        <authorList>
            <consortium name="DOE Joint Genome Institute"/>
            <person name="Vesth T.C."/>
            <person name="Nybo J."/>
            <person name="Theobald S."/>
            <person name="Brandl J."/>
            <person name="Frisvad J.C."/>
            <person name="Nielsen K.F."/>
            <person name="Lyhne E.K."/>
            <person name="Kogle M.E."/>
            <person name="Kuo A."/>
            <person name="Riley R."/>
            <person name="Clum A."/>
            <person name="Nolan M."/>
            <person name="Lipzen A."/>
            <person name="Salamov A."/>
            <person name="Henrissat B."/>
            <person name="Wiebenga A."/>
            <person name="De Vries R.P."/>
            <person name="Grigoriev I.V."/>
            <person name="Mortensen U.H."/>
            <person name="Andersen M.R."/>
            <person name="Baker S.E."/>
        </authorList>
    </citation>
    <scope>NUCLEOTIDE SEQUENCE [LARGE SCALE GENOMIC DNA]</scope>
    <source>
        <strain evidence="4 5">CBS 117.55</strain>
    </source>
</reference>
<dbReference type="Pfam" id="PF12396">
    <property type="entry name" value="DUF3659"/>
    <property type="match status" value="17"/>
</dbReference>
<comment type="caution">
    <text evidence="4">The sequence shown here is derived from an EMBL/GenBank/DDBJ whole genome shotgun (WGS) entry which is preliminary data.</text>
</comment>
<organism evidence="4 5">
    <name type="scientific">Aspergillus heteromorphus CBS 117.55</name>
    <dbReference type="NCBI Taxonomy" id="1448321"/>
    <lineage>
        <taxon>Eukaryota</taxon>
        <taxon>Fungi</taxon>
        <taxon>Dikarya</taxon>
        <taxon>Ascomycota</taxon>
        <taxon>Pezizomycotina</taxon>
        <taxon>Eurotiomycetes</taxon>
        <taxon>Eurotiomycetidae</taxon>
        <taxon>Eurotiales</taxon>
        <taxon>Aspergillaceae</taxon>
        <taxon>Aspergillus</taxon>
        <taxon>Aspergillus subgen. Circumdati</taxon>
    </lineage>
</organism>
<dbReference type="STRING" id="1448321.A0A317WEB4"/>
<evidence type="ECO:0000256" key="2">
    <source>
        <dbReference type="SAM" id="Phobius"/>
    </source>
</evidence>
<dbReference type="InterPro" id="IPR022124">
    <property type="entry name" value="DUF3659"/>
</dbReference>
<dbReference type="VEuPathDB" id="FungiDB:BO70DRAFT_378988"/>
<feature type="region of interest" description="Disordered" evidence="1">
    <location>
        <begin position="70"/>
        <end position="91"/>
    </location>
</feature>
<evidence type="ECO:0000313" key="4">
    <source>
        <dbReference type="EMBL" id="PWY84836.1"/>
    </source>
</evidence>
<keyword evidence="2" id="KW-1133">Transmembrane helix</keyword>
<proteinExistence type="predicted"/>
<dbReference type="EMBL" id="MSFL01000009">
    <property type="protein sequence ID" value="PWY84836.1"/>
    <property type="molecule type" value="Genomic_DNA"/>
</dbReference>
<feature type="compositionally biased region" description="Low complexity" evidence="1">
    <location>
        <begin position="70"/>
        <end position="89"/>
    </location>
</feature>
<dbReference type="PANTHER" id="PTHR39461:SF1">
    <property type="entry name" value="LEA DOMAIN PROTEIN (AFU_ORTHOLOGUE AFUA_8G04920)"/>
    <property type="match status" value="1"/>
</dbReference>
<gene>
    <name evidence="4" type="ORF">BO70DRAFT_378988</name>
</gene>
<feature type="region of interest" description="Disordered" evidence="1">
    <location>
        <begin position="1691"/>
        <end position="1713"/>
    </location>
</feature>
<keyword evidence="5" id="KW-1185">Reference proteome</keyword>
<dbReference type="OrthoDB" id="3937590at2759"/>
<feature type="region of interest" description="Disordered" evidence="1">
    <location>
        <begin position="324"/>
        <end position="350"/>
    </location>
</feature>
<evidence type="ECO:0000259" key="3">
    <source>
        <dbReference type="Pfam" id="PF22485"/>
    </source>
</evidence>
<protein>
    <recommendedName>
        <fullName evidence="3">DUF6987 domain-containing protein</fullName>
    </recommendedName>
</protein>
<feature type="compositionally biased region" description="Low complexity" evidence="1">
    <location>
        <begin position="269"/>
        <end position="296"/>
    </location>
</feature>
<dbReference type="Pfam" id="PF22485">
    <property type="entry name" value="DUF6987"/>
    <property type="match status" value="1"/>
</dbReference>
<keyword evidence="2" id="KW-0812">Transmembrane</keyword>
<dbReference type="RefSeq" id="XP_025400178.1">
    <property type="nucleotide sequence ID" value="XM_025545306.1"/>
</dbReference>
<dbReference type="Gene3D" id="1.20.120.20">
    <property type="entry name" value="Apolipoprotein"/>
    <property type="match status" value="2"/>
</dbReference>